<protein>
    <recommendedName>
        <fullName evidence="4">Solute-binding protein family 3/N-terminal domain-containing protein</fullName>
    </recommendedName>
</protein>
<dbReference type="PANTHER" id="PTHR30024:SF47">
    <property type="entry name" value="TAURINE-BINDING PERIPLASMIC PROTEIN"/>
    <property type="match status" value="1"/>
</dbReference>
<reference evidence="5 6" key="1">
    <citation type="submission" date="2018-07" db="EMBL/GenBank/DDBJ databases">
        <authorList>
            <person name="Quirk P.G."/>
            <person name="Krulwich T.A."/>
        </authorList>
    </citation>
    <scope>NUCLEOTIDE SEQUENCE [LARGE SCALE GENOMIC DNA]</scope>
    <source>
        <strain evidence="5 6">CC-BB4</strain>
    </source>
</reference>
<evidence type="ECO:0000256" key="3">
    <source>
        <dbReference type="ARBA" id="ARBA00022729"/>
    </source>
</evidence>
<dbReference type="Gene3D" id="3.40.190.10">
    <property type="entry name" value="Periplasmic binding protein-like II"/>
    <property type="match status" value="2"/>
</dbReference>
<dbReference type="SMART" id="SM00062">
    <property type="entry name" value="PBPb"/>
    <property type="match status" value="1"/>
</dbReference>
<evidence type="ECO:0000256" key="2">
    <source>
        <dbReference type="ARBA" id="ARBA00010742"/>
    </source>
</evidence>
<keyword evidence="3" id="KW-0732">Signal</keyword>
<gene>
    <name evidence="5" type="ORF">DW352_15780</name>
</gene>
<name>A0A345ZY59_9HYPH</name>
<evidence type="ECO:0000313" key="5">
    <source>
        <dbReference type="EMBL" id="AXK81856.1"/>
    </source>
</evidence>
<dbReference type="OrthoDB" id="7808807at2"/>
<dbReference type="InterPro" id="IPR001638">
    <property type="entry name" value="Solute-binding_3/MltF_N"/>
</dbReference>
<keyword evidence="6" id="KW-1185">Reference proteome</keyword>
<dbReference type="SUPFAM" id="SSF53850">
    <property type="entry name" value="Periplasmic binding protein-like II"/>
    <property type="match status" value="1"/>
</dbReference>
<comment type="subcellular location">
    <subcellularLocation>
        <location evidence="1">Periplasm</location>
    </subcellularLocation>
</comment>
<evidence type="ECO:0000256" key="1">
    <source>
        <dbReference type="ARBA" id="ARBA00004418"/>
    </source>
</evidence>
<dbReference type="InterPro" id="IPR015168">
    <property type="entry name" value="SsuA/THI5"/>
</dbReference>
<proteinExistence type="inferred from homology"/>
<evidence type="ECO:0000259" key="4">
    <source>
        <dbReference type="SMART" id="SM00062"/>
    </source>
</evidence>
<dbReference type="GO" id="GO:0042597">
    <property type="term" value="C:periplasmic space"/>
    <property type="evidence" value="ECO:0007669"/>
    <property type="project" value="UniProtKB-SubCell"/>
</dbReference>
<sequence>MPEKLRRHHDRSSHKIREGLSMLSVTRRGLAALTSALAIAAAIGIAVPAKAQQKPVIKVSSLTLPVFNPLVWNVMKARGIDAKHGFELDARPYPSISAFYAAFATGETDVLIGGPTIFQKLAQEGVPVRIIGTGFTLADLVIFAKDPAIKSLADLKGKQLAADMGGSQFQVVKIYANAKGIDLGKDITVVNANFAVARAQLEAGRVDAALVIEPLASIILKQNPDWKVIFNGAEGWKEITGEAGWEIVPAMRADAIAKNPRAPQMLLAALQDVAAVFEKETAAADKIANETLKLPPGILTAAVESKRLQMIVKPAWEPATKKSITDMMERAVKAGFYEKMPDPSIIYAP</sequence>
<dbReference type="EMBL" id="CP031417">
    <property type="protein sequence ID" value="AXK81856.1"/>
    <property type="molecule type" value="Genomic_DNA"/>
</dbReference>
<dbReference type="Proteomes" id="UP000254889">
    <property type="component" value="Chromosome"/>
</dbReference>
<dbReference type="PANTHER" id="PTHR30024">
    <property type="entry name" value="ALIPHATIC SULFONATES-BINDING PROTEIN-RELATED"/>
    <property type="match status" value="1"/>
</dbReference>
<dbReference type="Pfam" id="PF09084">
    <property type="entry name" value="NMT1"/>
    <property type="match status" value="1"/>
</dbReference>
<dbReference type="KEGG" id="ptaw:DW352_15780"/>
<dbReference type="AlphaFoldDB" id="A0A345ZY59"/>
<organism evidence="5 6">
    <name type="scientific">Pseudolabrys taiwanensis</name>
    <dbReference type="NCBI Taxonomy" id="331696"/>
    <lineage>
        <taxon>Bacteria</taxon>
        <taxon>Pseudomonadati</taxon>
        <taxon>Pseudomonadota</taxon>
        <taxon>Alphaproteobacteria</taxon>
        <taxon>Hyphomicrobiales</taxon>
        <taxon>Xanthobacteraceae</taxon>
        <taxon>Pseudolabrys</taxon>
    </lineage>
</organism>
<feature type="domain" description="Solute-binding protein family 3/N-terminal" evidence="4">
    <location>
        <begin position="58"/>
        <end position="295"/>
    </location>
</feature>
<accession>A0A345ZY59</accession>
<comment type="similarity">
    <text evidence="2">Belongs to the bacterial solute-binding protein SsuA/TauA family.</text>
</comment>
<evidence type="ECO:0000313" key="6">
    <source>
        <dbReference type="Proteomes" id="UP000254889"/>
    </source>
</evidence>